<comment type="similarity">
    <text evidence="3 7">Belongs to the prokaryotic/mitochondrial release factor family.</text>
</comment>
<feature type="compositionally biased region" description="Low complexity" evidence="9">
    <location>
        <begin position="292"/>
        <end position="303"/>
    </location>
</feature>
<dbReference type="SUPFAM" id="SSF75620">
    <property type="entry name" value="Release factor"/>
    <property type="match status" value="1"/>
</dbReference>
<feature type="region of interest" description="Disordered" evidence="9">
    <location>
        <begin position="292"/>
        <end position="311"/>
    </location>
</feature>
<reference evidence="11 12" key="1">
    <citation type="submission" date="2019-07" db="EMBL/GenBank/DDBJ databases">
        <title>Tepidimonas sediminis YIM 72259 draft genome.</title>
        <authorList>
            <person name="Da Costa M.S."/>
            <person name="Froufe H.J.C."/>
            <person name="Egas C."/>
            <person name="Albuquerque L."/>
        </authorList>
    </citation>
    <scope>NUCLEOTIDE SEQUENCE [LARGE SCALE GENOMIC DNA]</scope>
    <source>
        <strain evidence="11 12">YIM 72259</strain>
    </source>
</reference>
<evidence type="ECO:0000256" key="7">
    <source>
        <dbReference type="HAMAP-Rule" id="MF_00093"/>
    </source>
</evidence>
<dbReference type="InterPro" id="IPR050057">
    <property type="entry name" value="Prokaryotic/Mito_RF"/>
</dbReference>
<dbReference type="SMART" id="SM00937">
    <property type="entry name" value="PCRF"/>
    <property type="match status" value="1"/>
</dbReference>
<dbReference type="FunFam" id="3.30.70.1660:FF:000002">
    <property type="entry name" value="Peptide chain release factor 1"/>
    <property type="match status" value="1"/>
</dbReference>
<dbReference type="Gene3D" id="3.30.70.1660">
    <property type="match status" value="1"/>
</dbReference>
<organism evidence="11 12">
    <name type="scientific">Tepidimonas sediminis</name>
    <dbReference type="NCBI Taxonomy" id="2588941"/>
    <lineage>
        <taxon>Bacteria</taxon>
        <taxon>Pseudomonadati</taxon>
        <taxon>Pseudomonadota</taxon>
        <taxon>Betaproteobacteria</taxon>
        <taxon>Burkholderiales</taxon>
        <taxon>Tepidimonas</taxon>
    </lineage>
</organism>
<dbReference type="GO" id="GO:0016149">
    <property type="term" value="F:translation release factor activity, codon specific"/>
    <property type="evidence" value="ECO:0007669"/>
    <property type="project" value="UniProtKB-UniRule"/>
</dbReference>
<evidence type="ECO:0000256" key="1">
    <source>
        <dbReference type="ARBA" id="ARBA00002986"/>
    </source>
</evidence>
<accession>A0A554WTF4</accession>
<proteinExistence type="inferred from homology"/>
<dbReference type="Pfam" id="PF00472">
    <property type="entry name" value="RF-1"/>
    <property type="match status" value="1"/>
</dbReference>
<evidence type="ECO:0000256" key="3">
    <source>
        <dbReference type="ARBA" id="ARBA00010835"/>
    </source>
</evidence>
<keyword evidence="6 7" id="KW-0648">Protein biosynthesis</keyword>
<dbReference type="Gene3D" id="3.30.160.20">
    <property type="match status" value="1"/>
</dbReference>
<dbReference type="PANTHER" id="PTHR43804">
    <property type="entry name" value="LD18447P"/>
    <property type="match status" value="1"/>
</dbReference>
<feature type="domain" description="Prokaryotic-type class I peptide chain release factors" evidence="10">
    <location>
        <begin position="234"/>
        <end position="250"/>
    </location>
</feature>
<name>A0A554WTF4_9BURK</name>
<dbReference type="GO" id="GO:0005829">
    <property type="term" value="C:cytosol"/>
    <property type="evidence" value="ECO:0007669"/>
    <property type="project" value="UniProtKB-ARBA"/>
</dbReference>
<dbReference type="InterPro" id="IPR004373">
    <property type="entry name" value="RF-1"/>
</dbReference>
<evidence type="ECO:0000256" key="8">
    <source>
        <dbReference type="NCBIfam" id="TIGR00019"/>
    </source>
</evidence>
<feature type="modified residue" description="N5-methylglutamine" evidence="7">
    <location>
        <position position="241"/>
    </location>
</feature>
<evidence type="ECO:0000313" key="12">
    <source>
        <dbReference type="Proteomes" id="UP000320225"/>
    </source>
</evidence>
<evidence type="ECO:0000259" key="10">
    <source>
        <dbReference type="PROSITE" id="PS00745"/>
    </source>
</evidence>
<dbReference type="Proteomes" id="UP000320225">
    <property type="component" value="Unassembled WGS sequence"/>
</dbReference>
<dbReference type="EMBL" id="VJND01000002">
    <property type="protein sequence ID" value="TSE26855.1"/>
    <property type="molecule type" value="Genomic_DNA"/>
</dbReference>
<dbReference type="NCBIfam" id="NF001859">
    <property type="entry name" value="PRK00591.1"/>
    <property type="match status" value="1"/>
</dbReference>
<dbReference type="InterPro" id="IPR005139">
    <property type="entry name" value="PCRF"/>
</dbReference>
<comment type="PTM">
    <text evidence="7">Methylated by PrmC. Methylation increases the termination efficiency of RF1.</text>
</comment>
<evidence type="ECO:0000256" key="9">
    <source>
        <dbReference type="SAM" id="MobiDB-lite"/>
    </source>
</evidence>
<protein>
    <recommendedName>
        <fullName evidence="7 8">Peptide chain release factor 1</fullName>
        <shortName evidence="7">RF-1</shortName>
    </recommendedName>
</protein>
<evidence type="ECO:0000256" key="6">
    <source>
        <dbReference type="ARBA" id="ARBA00022917"/>
    </source>
</evidence>
<dbReference type="RefSeq" id="WP_143893408.1">
    <property type="nucleotide sequence ID" value="NZ_VJND01000002.1"/>
</dbReference>
<evidence type="ECO:0000256" key="2">
    <source>
        <dbReference type="ARBA" id="ARBA00004496"/>
    </source>
</evidence>
<dbReference type="HAMAP" id="MF_00093">
    <property type="entry name" value="Rel_fac_1"/>
    <property type="match status" value="1"/>
</dbReference>
<dbReference type="InterPro" id="IPR045853">
    <property type="entry name" value="Pep_chain_release_fac_I_sf"/>
</dbReference>
<comment type="subcellular location">
    <subcellularLocation>
        <location evidence="2 7">Cytoplasm</location>
    </subcellularLocation>
</comment>
<comment type="caution">
    <text evidence="11">The sequence shown here is derived from an EMBL/GenBank/DDBJ whole genome shotgun (WGS) entry which is preliminary data.</text>
</comment>
<gene>
    <name evidence="7 11" type="primary">prfA</name>
    <name evidence="11" type="ORF">Tsedi_00564</name>
</gene>
<evidence type="ECO:0000256" key="5">
    <source>
        <dbReference type="ARBA" id="ARBA00022490"/>
    </source>
</evidence>
<dbReference type="InterPro" id="IPR000352">
    <property type="entry name" value="Pep_chain_release_fac_I"/>
</dbReference>
<dbReference type="AlphaFoldDB" id="A0A554WTF4"/>
<keyword evidence="12" id="KW-1185">Reference proteome</keyword>
<dbReference type="PANTHER" id="PTHR43804:SF7">
    <property type="entry name" value="LD18447P"/>
    <property type="match status" value="1"/>
</dbReference>
<keyword evidence="5 7" id="KW-0963">Cytoplasm</keyword>
<dbReference type="FunFam" id="3.30.70.1660:FF:000004">
    <property type="entry name" value="Peptide chain release factor 1"/>
    <property type="match status" value="1"/>
</dbReference>
<sequence>MKAFVRQTLEQRRRRLHELDAQLAAPDATADLARFQALSREHAETDALVQPYLRYLQREADWQAALQLHDEAMAEGDAALAALAADEIEAAQAELRALEDELQARLVPRDPDDARNAFVEIRAGTGGEEAALFAADLARMYARYAERQGWRVEELSASPSDLGGYKEVVLRIAGEGAYGRLRFESGGHRVQRIPVTESQGRIHTSACTVAVLPEPDEQQAIQLDPAELRIDTFRASGAGGQHVNRTDSAVRITHLPTGLVAECQDDRSQHRNKARALQVLLARLQERERQARAAQQAATRRSLIGSGDRSDRIRTYNFPQSRVTDHRIDLTLHQLPAVLDGELDDLVHALRLAHGAQQLAELEARAAAGAS</sequence>
<dbReference type="Pfam" id="PF03462">
    <property type="entry name" value="PCRF"/>
    <property type="match status" value="1"/>
</dbReference>
<keyword evidence="4 7" id="KW-0488">Methylation</keyword>
<comment type="function">
    <text evidence="1 7">Peptide chain release factor 1 directs the termination of translation in response to the peptide chain termination codons UAG and UAA.</text>
</comment>
<evidence type="ECO:0000313" key="11">
    <source>
        <dbReference type="EMBL" id="TSE26855.1"/>
    </source>
</evidence>
<dbReference type="Gene3D" id="6.10.140.1950">
    <property type="match status" value="1"/>
</dbReference>
<evidence type="ECO:0000256" key="4">
    <source>
        <dbReference type="ARBA" id="ARBA00022481"/>
    </source>
</evidence>
<dbReference type="PROSITE" id="PS00745">
    <property type="entry name" value="RF_PROK_I"/>
    <property type="match status" value="1"/>
</dbReference>
<dbReference type="FunFam" id="3.30.160.20:FF:000004">
    <property type="entry name" value="Peptide chain release factor 1"/>
    <property type="match status" value="1"/>
</dbReference>
<dbReference type="NCBIfam" id="TIGR00019">
    <property type="entry name" value="prfA"/>
    <property type="match status" value="1"/>
</dbReference>
<dbReference type="OrthoDB" id="9806673at2"/>